<dbReference type="KEGG" id="hcv:FTV88_1274"/>
<dbReference type="RefSeq" id="WP_153724799.1">
    <property type="nucleotide sequence ID" value="NZ_CP045875.1"/>
</dbReference>
<evidence type="ECO:0000313" key="1">
    <source>
        <dbReference type="EMBL" id="QGG47421.1"/>
    </source>
</evidence>
<dbReference type="EMBL" id="CP045875">
    <property type="protein sequence ID" value="QGG47421.1"/>
    <property type="molecule type" value="Genomic_DNA"/>
</dbReference>
<gene>
    <name evidence="1" type="ORF">FTV88_1274</name>
</gene>
<proteinExistence type="predicted"/>
<sequence length="200" mass="22418">MTDVPQSWLVNTKQVRWVAQYGISCAPSPATITLRDWPEEIKQNLFSRDDVGPSQNLFLAALVLAGAFAEKIEGAQGQRNEHFLFVLSHTLFNEISQIDLEKMGLTTLNGAHNPKLDKSWPGPTAAFFDMWKEASQEGTPMDAWMNELFWSVNMDITLISKIEGETKRSNPPLGSLIHETSKAAYMVQAHDKVQKASEKK</sequence>
<accession>A0A5Q2MZG7</accession>
<name>A0A5Q2MZG7_9FIRM</name>
<dbReference type="Proteomes" id="UP000366051">
    <property type="component" value="Chromosome"/>
</dbReference>
<protein>
    <submittedName>
        <fullName evidence="1">Uncharacterized protein</fullName>
    </submittedName>
</protein>
<dbReference type="OrthoDB" id="2081010at2"/>
<evidence type="ECO:0000313" key="2">
    <source>
        <dbReference type="Proteomes" id="UP000366051"/>
    </source>
</evidence>
<organism evidence="1 2">
    <name type="scientific">Heliorestis convoluta</name>
    <dbReference type="NCBI Taxonomy" id="356322"/>
    <lineage>
        <taxon>Bacteria</taxon>
        <taxon>Bacillati</taxon>
        <taxon>Bacillota</taxon>
        <taxon>Clostridia</taxon>
        <taxon>Eubacteriales</taxon>
        <taxon>Heliobacteriaceae</taxon>
        <taxon>Heliorestis</taxon>
    </lineage>
</organism>
<reference evidence="2" key="1">
    <citation type="submission" date="2019-11" db="EMBL/GenBank/DDBJ databases">
        <title>Genome sequence of Heliorestis convoluta strain HH, an alkaliphilic and minimalistic phototrophic bacterium from a soda lake in Egypt.</title>
        <authorList>
            <person name="Dewey E.D."/>
            <person name="Stokes L.M."/>
            <person name="Burchell B.M."/>
            <person name="Shaffer K.N."/>
            <person name="Huntington A.M."/>
            <person name="Baker J.M."/>
            <person name="Nadendla S."/>
            <person name="Giglio M.G."/>
            <person name="Touchman J.W."/>
            <person name="Blankenship R.E."/>
            <person name="Madigan M.T."/>
            <person name="Sattley W.M."/>
        </authorList>
    </citation>
    <scope>NUCLEOTIDE SEQUENCE [LARGE SCALE GENOMIC DNA]</scope>
    <source>
        <strain evidence="2">HH</strain>
    </source>
</reference>
<keyword evidence="2" id="KW-1185">Reference proteome</keyword>
<dbReference type="AlphaFoldDB" id="A0A5Q2MZG7"/>